<evidence type="ECO:0000313" key="2">
    <source>
        <dbReference type="EMBL" id="MFA0812906.1"/>
    </source>
</evidence>
<keyword evidence="1" id="KW-0812">Transmembrane</keyword>
<dbReference type="EMBL" id="JBGMEK010000059">
    <property type="protein sequence ID" value="MFA0812906.1"/>
    <property type="molecule type" value="Genomic_DNA"/>
</dbReference>
<name>A0ABV4P3F1_9GAMM</name>
<accession>A0ABV4P3F1</accession>
<dbReference type="RefSeq" id="WP_371840640.1">
    <property type="nucleotide sequence ID" value="NZ_JBGMEK010000059.1"/>
</dbReference>
<feature type="transmembrane region" description="Helical" evidence="1">
    <location>
        <begin position="6"/>
        <end position="30"/>
    </location>
</feature>
<keyword evidence="1" id="KW-0472">Membrane</keyword>
<sequence>MSLMNLMIFLLVAVGVVLLLQLILVGALLWHRYGPKLLLINYTISGGEVCHAPESNV</sequence>
<keyword evidence="1" id="KW-1133">Transmembrane helix</keyword>
<keyword evidence="3" id="KW-1185">Reference proteome</keyword>
<reference evidence="2 3" key="1">
    <citation type="submission" date="2024-08" db="EMBL/GenBank/DDBJ databases">
        <authorList>
            <person name="Ishaq N."/>
        </authorList>
    </citation>
    <scope>NUCLEOTIDE SEQUENCE [LARGE SCALE GENOMIC DNA]</scope>
    <source>
        <strain evidence="2 3">DSM 18651</strain>
    </source>
</reference>
<comment type="caution">
    <text evidence="2">The sequence shown here is derived from an EMBL/GenBank/DDBJ whole genome shotgun (WGS) entry which is preliminary data.</text>
</comment>
<gene>
    <name evidence="2" type="ORF">ACCI49_18510</name>
</gene>
<protein>
    <submittedName>
        <fullName evidence="2">Uncharacterized protein</fullName>
    </submittedName>
</protein>
<organism evidence="2 3">
    <name type="scientific">Microbulbifer epialgicus</name>
    <dbReference type="NCBI Taxonomy" id="393907"/>
    <lineage>
        <taxon>Bacteria</taxon>
        <taxon>Pseudomonadati</taxon>
        <taxon>Pseudomonadota</taxon>
        <taxon>Gammaproteobacteria</taxon>
        <taxon>Cellvibrionales</taxon>
        <taxon>Microbulbiferaceae</taxon>
        <taxon>Microbulbifer</taxon>
    </lineage>
</organism>
<evidence type="ECO:0000313" key="3">
    <source>
        <dbReference type="Proteomes" id="UP001569428"/>
    </source>
</evidence>
<proteinExistence type="predicted"/>
<dbReference type="Proteomes" id="UP001569428">
    <property type="component" value="Unassembled WGS sequence"/>
</dbReference>
<evidence type="ECO:0000256" key="1">
    <source>
        <dbReference type="SAM" id="Phobius"/>
    </source>
</evidence>